<accession>A0ABM3JAD6</accession>
<evidence type="ECO:0000256" key="1">
    <source>
        <dbReference type="SAM" id="Coils"/>
    </source>
</evidence>
<proteinExistence type="predicted"/>
<evidence type="ECO:0000313" key="2">
    <source>
        <dbReference type="Proteomes" id="UP001652620"/>
    </source>
</evidence>
<evidence type="ECO:0000313" key="3">
    <source>
        <dbReference type="RefSeq" id="XP_049306188.1"/>
    </source>
</evidence>
<gene>
    <name evidence="3" type="primary">LOC125776697</name>
</gene>
<dbReference type="GeneID" id="125776697"/>
<keyword evidence="2" id="KW-1185">Reference proteome</keyword>
<protein>
    <submittedName>
        <fullName evidence="3">Uncharacterized protein LOC125776697 isoform X1</fullName>
    </submittedName>
</protein>
<sequence length="275" mass="31859">MDSPALFDAIDFEEFPTTSSTPVKEQLTLKRKKFDISGCYNSEAKRNENNLAVDGNEVFNMLKTISAQLEVLTTRVSNMEKKMDSYMKENVSLYCSISIHQYRERIVLLLYLLTAYIHISFQIIHKSEEMAQQKTVRECKVLIRKIHHSVCRLTGEEIDSMQTEVASTLPITTIAAALEMDEKLKCEEFATATRHIYIDEFLFLCNWDGRGGKQPLSKFLLASNILYDSFVTCGLANFEKQIRKSIEMSHHRYKQKKYRKRKAVEESNESKKIII</sequence>
<keyword evidence="1" id="KW-0175">Coiled coil</keyword>
<dbReference type="Proteomes" id="UP001652620">
    <property type="component" value="Chromosome 2"/>
</dbReference>
<reference evidence="2" key="1">
    <citation type="submission" date="2025-05" db="UniProtKB">
        <authorList>
            <consortium name="RefSeq"/>
        </authorList>
    </citation>
    <scope>NUCLEOTIDE SEQUENCE [LARGE SCALE GENOMIC DNA]</scope>
</reference>
<dbReference type="RefSeq" id="XP_049306188.1">
    <property type="nucleotide sequence ID" value="XM_049450231.1"/>
</dbReference>
<reference evidence="3" key="2">
    <citation type="submission" date="2025-08" db="UniProtKB">
        <authorList>
            <consortium name="RefSeq"/>
        </authorList>
    </citation>
    <scope>IDENTIFICATION</scope>
    <source>
        <tissue evidence="3">Adult</tissue>
    </source>
</reference>
<name>A0ABM3JAD6_BACDO</name>
<feature type="coiled-coil region" evidence="1">
    <location>
        <begin position="62"/>
        <end position="89"/>
    </location>
</feature>
<organism evidence="2 3">
    <name type="scientific">Bactrocera dorsalis</name>
    <name type="common">Oriental fruit fly</name>
    <name type="synonym">Dacus dorsalis</name>
    <dbReference type="NCBI Taxonomy" id="27457"/>
    <lineage>
        <taxon>Eukaryota</taxon>
        <taxon>Metazoa</taxon>
        <taxon>Ecdysozoa</taxon>
        <taxon>Arthropoda</taxon>
        <taxon>Hexapoda</taxon>
        <taxon>Insecta</taxon>
        <taxon>Pterygota</taxon>
        <taxon>Neoptera</taxon>
        <taxon>Endopterygota</taxon>
        <taxon>Diptera</taxon>
        <taxon>Brachycera</taxon>
        <taxon>Muscomorpha</taxon>
        <taxon>Tephritoidea</taxon>
        <taxon>Tephritidae</taxon>
        <taxon>Bactrocera</taxon>
        <taxon>Bactrocera</taxon>
    </lineage>
</organism>